<organism evidence="14 15">
    <name type="scientific">Seonamhaeicola marinus</name>
    <dbReference type="NCBI Taxonomy" id="1912246"/>
    <lineage>
        <taxon>Bacteria</taxon>
        <taxon>Pseudomonadati</taxon>
        <taxon>Bacteroidota</taxon>
        <taxon>Flavobacteriia</taxon>
        <taxon>Flavobacteriales</taxon>
        <taxon>Flavobacteriaceae</taxon>
    </lineage>
</organism>
<dbReference type="Pfam" id="PF13715">
    <property type="entry name" value="CarbopepD_reg_2"/>
    <property type="match status" value="1"/>
</dbReference>
<dbReference type="Pfam" id="PF07660">
    <property type="entry name" value="STN"/>
    <property type="match status" value="1"/>
</dbReference>
<evidence type="ECO:0000256" key="11">
    <source>
        <dbReference type="RuleBase" id="RU003357"/>
    </source>
</evidence>
<evidence type="ECO:0000256" key="3">
    <source>
        <dbReference type="ARBA" id="ARBA00022452"/>
    </source>
</evidence>
<dbReference type="InterPro" id="IPR000531">
    <property type="entry name" value="Beta-barrel_TonB"/>
</dbReference>
<keyword evidence="2 10" id="KW-0813">Transport</keyword>
<dbReference type="InterPro" id="IPR037066">
    <property type="entry name" value="Plug_dom_sf"/>
</dbReference>
<dbReference type="SUPFAM" id="SSF56935">
    <property type="entry name" value="Porins"/>
    <property type="match status" value="1"/>
</dbReference>
<keyword evidence="9 10" id="KW-0998">Cell outer membrane</keyword>
<evidence type="ECO:0000313" key="15">
    <source>
        <dbReference type="Proteomes" id="UP000323930"/>
    </source>
</evidence>
<dbReference type="NCBIfam" id="TIGR04057">
    <property type="entry name" value="SusC_RagA_signa"/>
    <property type="match status" value="1"/>
</dbReference>
<dbReference type="Gene3D" id="2.60.40.1120">
    <property type="entry name" value="Carboxypeptidase-like, regulatory domain"/>
    <property type="match status" value="1"/>
</dbReference>
<comment type="caution">
    <text evidence="14">The sequence shown here is derived from an EMBL/GenBank/DDBJ whole genome shotgun (WGS) entry which is preliminary data.</text>
</comment>
<proteinExistence type="inferred from homology"/>
<dbReference type="OrthoDB" id="9768177at2"/>
<name>A0A5D0HT94_9FLAO</name>
<dbReference type="InterPro" id="IPR039426">
    <property type="entry name" value="TonB-dep_rcpt-like"/>
</dbReference>
<dbReference type="Gene3D" id="2.40.170.20">
    <property type="entry name" value="TonB-dependent receptor, beta-barrel domain"/>
    <property type="match status" value="1"/>
</dbReference>
<keyword evidence="7 11" id="KW-0798">TonB box</keyword>
<feature type="domain" description="Secretin/TonB short N-terminal" evidence="13">
    <location>
        <begin position="67"/>
        <end position="118"/>
    </location>
</feature>
<keyword evidence="15" id="KW-1185">Reference proteome</keyword>
<comment type="similarity">
    <text evidence="10 11">Belongs to the TonB-dependent receptor family.</text>
</comment>
<reference evidence="14 15" key="1">
    <citation type="submission" date="2019-08" db="EMBL/GenBank/DDBJ databases">
        <title>Seonamhaeicola sediminis sp. nov., isolated from marine sediment.</title>
        <authorList>
            <person name="Cao W.R."/>
        </authorList>
    </citation>
    <scope>NUCLEOTIDE SEQUENCE [LARGE SCALE GENOMIC DNA]</scope>
    <source>
        <strain evidence="14 15">B011</strain>
    </source>
</reference>
<feature type="region of interest" description="Disordered" evidence="12">
    <location>
        <begin position="1004"/>
        <end position="1037"/>
    </location>
</feature>
<evidence type="ECO:0000256" key="12">
    <source>
        <dbReference type="SAM" id="MobiDB-lite"/>
    </source>
</evidence>
<evidence type="ECO:0000256" key="7">
    <source>
        <dbReference type="ARBA" id="ARBA00023077"/>
    </source>
</evidence>
<keyword evidence="8 10" id="KW-0472">Membrane</keyword>
<keyword evidence="4" id="KW-0410">Iron transport</keyword>
<dbReference type="SUPFAM" id="SSF49464">
    <property type="entry name" value="Carboxypeptidase regulatory domain-like"/>
    <property type="match status" value="1"/>
</dbReference>
<comment type="subcellular location">
    <subcellularLocation>
        <location evidence="1 10">Cell outer membrane</location>
        <topology evidence="1 10">Multi-pass membrane protein</topology>
    </subcellularLocation>
</comment>
<evidence type="ECO:0000256" key="5">
    <source>
        <dbReference type="ARBA" id="ARBA00022692"/>
    </source>
</evidence>
<evidence type="ECO:0000256" key="1">
    <source>
        <dbReference type="ARBA" id="ARBA00004571"/>
    </source>
</evidence>
<dbReference type="Pfam" id="PF07715">
    <property type="entry name" value="Plug"/>
    <property type="match status" value="1"/>
</dbReference>
<dbReference type="InterPro" id="IPR036942">
    <property type="entry name" value="Beta-barrel_TonB_sf"/>
</dbReference>
<dbReference type="Proteomes" id="UP000323930">
    <property type="component" value="Unassembled WGS sequence"/>
</dbReference>
<evidence type="ECO:0000256" key="9">
    <source>
        <dbReference type="ARBA" id="ARBA00023237"/>
    </source>
</evidence>
<evidence type="ECO:0000313" key="14">
    <source>
        <dbReference type="EMBL" id="TYA74528.1"/>
    </source>
</evidence>
<keyword evidence="3 10" id="KW-1134">Transmembrane beta strand</keyword>
<keyword evidence="14" id="KW-0675">Receptor</keyword>
<evidence type="ECO:0000256" key="8">
    <source>
        <dbReference type="ARBA" id="ARBA00023136"/>
    </source>
</evidence>
<dbReference type="FunFam" id="2.60.40.1120:FF:000003">
    <property type="entry name" value="Outer membrane protein Omp121"/>
    <property type="match status" value="1"/>
</dbReference>
<dbReference type="Gene3D" id="2.170.130.10">
    <property type="entry name" value="TonB-dependent receptor, plug domain"/>
    <property type="match status" value="1"/>
</dbReference>
<dbReference type="InterPro" id="IPR012910">
    <property type="entry name" value="Plug_dom"/>
</dbReference>
<keyword evidence="5 10" id="KW-0812">Transmembrane</keyword>
<dbReference type="InterPro" id="IPR023996">
    <property type="entry name" value="TonB-dep_OMP_SusC/RagA"/>
</dbReference>
<evidence type="ECO:0000259" key="13">
    <source>
        <dbReference type="SMART" id="SM00965"/>
    </source>
</evidence>
<sequence>MKKNHFSKRGYTPFVKFDLKMKLTTLFVFASIFSMLAKSGYSQSITLDVKNETVAKIIDKIEATTEYRFVYNTRFVDLKRKTTLKAERTSIEDVLHSLFNNTNTTYKVNDRQVILKEGKKASIISEAPIIEIQKFEVKGTVTDANGQPLPGANILEKGTSNGTQTDFDGNFSLSVENENATLVVSYLGYTTSEVVVNGQSTLSVVLQEDAASLDEVILVGYGSQLKSELTGAVSSVNTEELTKATSATVDNALVGKVAGVQVSTNSAGPGGGMSVRIRGVGGVNNSEPLYVVDGIPISVGPNENSSPLSSINPKDIESISVLKDAASAAIYGARAANGVVLINTKRGKGGRSTININASQGFQSLANSYDLMDASTYAQFINDAAVNAGNTAPFTNPSSFGKGTEWMEVVTQTASVSDLNASFSGSNDNGNYFLSLGYFDQEGIVIGSSFKRLSLVANGDLRLSDKFRVGSSISVSRSKQIATGNPRAQNGNTIFDAAQHYPTLPVYDGNGDYAPTPNEAPYKARVNPLFDVEQLTPQAPEVRNLRGTVYLEYDILPSLTFKTSGSYTYGNTLRTEVGRIYELGLAISDMQTLLKEQRTGSTWLIENTLNYKWNNEDHNFDAIVGQSAQESEFENLRASGSYSLEGNELITTDAQFLDLANRFDDNSLMSYFGRLNYGYKGKYLITANLRFDASSRFGANNKWGTFPSVSAGWNIHKEDFFPEEGVVNSLKLRGGWGQVGNDNIGNYEFSTNALSNFPYSFSPNGTRFVGTAIDGVPNPDLKWETVTQYGVGIDAELFSNRLTLTAEYYNKKQTDMLVNVPQSAVTGLSGSNGAQGVLRQNIGELTNSGLEFSASYRNQIGDLTYSVGANITTINNKVTELGPNGELFSFFFSNFTRVRTYEGGELGEFYGWEEDGIFQNQGEVDAHATQNAGTAPGDIRFKDLNNDGVIDDADRTSIGSPVPDFTYGFNINLEYKDFDFSVQANGVQGNDVYNLTKSTMLDNTSPENKGNFVPWTASNPTNYPRAIQTDPNENRRSSSYYVEDGSYMRIRLIQLGYTLPSNVSEKVGVSNLRLYTSVQNPFTFTSYSGVDPEVGVAGNNNNLSSGLDHFVYPIARIFTFGVNISL</sequence>
<dbReference type="InterPro" id="IPR011662">
    <property type="entry name" value="Secretin/TonB_short_N"/>
</dbReference>
<dbReference type="GO" id="GO:0006826">
    <property type="term" value="P:iron ion transport"/>
    <property type="evidence" value="ECO:0007669"/>
    <property type="project" value="UniProtKB-KW"/>
</dbReference>
<dbReference type="PROSITE" id="PS52016">
    <property type="entry name" value="TONB_DEPENDENT_REC_3"/>
    <property type="match status" value="1"/>
</dbReference>
<evidence type="ECO:0000256" key="2">
    <source>
        <dbReference type="ARBA" id="ARBA00022448"/>
    </source>
</evidence>
<dbReference type="InterPro" id="IPR023997">
    <property type="entry name" value="TonB-dep_OMP_SusC/RagA_CS"/>
</dbReference>
<evidence type="ECO:0000256" key="6">
    <source>
        <dbReference type="ARBA" id="ARBA00023004"/>
    </source>
</evidence>
<evidence type="ECO:0000256" key="4">
    <source>
        <dbReference type="ARBA" id="ARBA00022496"/>
    </source>
</evidence>
<keyword evidence="6" id="KW-0408">Iron</keyword>
<dbReference type="AlphaFoldDB" id="A0A5D0HT94"/>
<dbReference type="SMART" id="SM00965">
    <property type="entry name" value="STN"/>
    <property type="match status" value="1"/>
</dbReference>
<gene>
    <name evidence="14" type="ORF">FUA24_14500</name>
</gene>
<dbReference type="InterPro" id="IPR008969">
    <property type="entry name" value="CarboxyPept-like_regulatory"/>
</dbReference>
<dbReference type="Pfam" id="PF00593">
    <property type="entry name" value="TonB_dep_Rec_b-barrel"/>
    <property type="match status" value="1"/>
</dbReference>
<dbReference type="NCBIfam" id="TIGR04056">
    <property type="entry name" value="OMP_RagA_SusC"/>
    <property type="match status" value="1"/>
</dbReference>
<protein>
    <submittedName>
        <fullName evidence="14">TonB-dependent receptor</fullName>
    </submittedName>
</protein>
<accession>A0A5D0HT94</accession>
<dbReference type="GO" id="GO:0009279">
    <property type="term" value="C:cell outer membrane"/>
    <property type="evidence" value="ECO:0007669"/>
    <property type="project" value="UniProtKB-SubCell"/>
</dbReference>
<evidence type="ECO:0000256" key="10">
    <source>
        <dbReference type="PROSITE-ProRule" id="PRU01360"/>
    </source>
</evidence>
<keyword evidence="4" id="KW-0406">Ion transport</keyword>
<dbReference type="EMBL" id="VSDQ01000679">
    <property type="protein sequence ID" value="TYA74528.1"/>
    <property type="molecule type" value="Genomic_DNA"/>
</dbReference>